<proteinExistence type="predicted"/>
<accession>A0A5B8Y4J9</accession>
<dbReference type="AlphaFoldDB" id="A0A4Y6PRL7"/>
<keyword evidence="2" id="KW-1185">Reference proteome</keyword>
<name>A0A4Y6PRL7_PERCE</name>
<sequence length="520" mass="57267">MKSAGVVKRACAIAGIVMLGMGLLGCEEEKFGEAERQEVQRVLHTGVGLDSDPYVQAETLRVFEMIKKPELNEFAEKLVDSSDSPMVRVAALRVLLANDYQDIRRVATASFNKGSVAEKKAILSAVLEYGPPPLKRVITSRALRSTDPFLRRQAFEEGPLARLEKAQEEGKAKLLENTLFPEIGRSINHDDEVLASAALEALVAAGQTERAEPLLETLGDKSAEREKRLSAARILGRAQIKEAVPHFEKILESVKVSKTGEFVLPKKIDEELVKAATLGLVAAGETKYVKQAQKYLTNADVEQSLEVLTALAPNPSEDAAISLKIAMQDAREPVRYRAIELFADHDQATAKAFMAAMRGTDFESKKRLAQILTRRFPGEWAKNLSKQLDNEEQRLATLELLRDVIVTTEDAQTLEPLSDQLYKLAKGKDEKASALAALLLVKVADDQKSRALLAEVDSPEIRYAYLEHLVRTAPKTNVEFFRKNFYADLYALRLMSAAGMMLAYDAGVAPGQTGEEGEGL</sequence>
<dbReference type="EMBL" id="CP041186">
    <property type="protein sequence ID" value="QDG50966.1"/>
    <property type="molecule type" value="Genomic_DNA"/>
</dbReference>
<gene>
    <name evidence="1" type="ORF">FIV42_09530</name>
</gene>
<dbReference type="Proteomes" id="UP000315995">
    <property type="component" value="Chromosome"/>
</dbReference>
<evidence type="ECO:0000313" key="2">
    <source>
        <dbReference type="Proteomes" id="UP000315995"/>
    </source>
</evidence>
<dbReference type="InterPro" id="IPR011989">
    <property type="entry name" value="ARM-like"/>
</dbReference>
<evidence type="ECO:0000313" key="1">
    <source>
        <dbReference type="EMBL" id="QDG50966.1"/>
    </source>
</evidence>
<dbReference type="OrthoDB" id="5508795at2"/>
<dbReference type="SUPFAM" id="SSF48371">
    <property type="entry name" value="ARM repeat"/>
    <property type="match status" value="1"/>
</dbReference>
<dbReference type="RefSeq" id="WP_141197456.1">
    <property type="nucleotide sequence ID" value="NZ_CP041186.1"/>
</dbReference>
<dbReference type="InterPro" id="IPR016024">
    <property type="entry name" value="ARM-type_fold"/>
</dbReference>
<dbReference type="Gene3D" id="1.25.10.10">
    <property type="entry name" value="Leucine-rich Repeat Variant"/>
    <property type="match status" value="1"/>
</dbReference>
<protein>
    <submittedName>
        <fullName evidence="1">HEAT repeat domain-containing protein</fullName>
    </submittedName>
</protein>
<dbReference type="PROSITE" id="PS51257">
    <property type="entry name" value="PROKAR_LIPOPROTEIN"/>
    <property type="match status" value="1"/>
</dbReference>
<reference evidence="1 2" key="1">
    <citation type="submission" date="2019-06" db="EMBL/GenBank/DDBJ databases">
        <title>Persicimonas caeni gen. nov., sp. nov., a predatory bacterium isolated from solar saltern.</title>
        <authorList>
            <person name="Wang S."/>
        </authorList>
    </citation>
    <scope>NUCLEOTIDE SEQUENCE [LARGE SCALE GENOMIC DNA]</scope>
    <source>
        <strain evidence="1 2">YN101</strain>
    </source>
</reference>
<organism evidence="1 2">
    <name type="scientific">Persicimonas caeni</name>
    <dbReference type="NCBI Taxonomy" id="2292766"/>
    <lineage>
        <taxon>Bacteria</taxon>
        <taxon>Deltaproteobacteria</taxon>
        <taxon>Bradymonadales</taxon>
        <taxon>Bradymonadaceae</taxon>
        <taxon>Persicimonas</taxon>
    </lineage>
</organism>
<accession>A0A4Y6PRL7</accession>